<dbReference type="InterPro" id="IPR032710">
    <property type="entry name" value="NTF2-like_dom_sf"/>
</dbReference>
<organism evidence="2 3">
    <name type="scientific">Geodermatophilus nigrescens</name>
    <dbReference type="NCBI Taxonomy" id="1070870"/>
    <lineage>
        <taxon>Bacteria</taxon>
        <taxon>Bacillati</taxon>
        <taxon>Actinomycetota</taxon>
        <taxon>Actinomycetes</taxon>
        <taxon>Geodermatophilales</taxon>
        <taxon>Geodermatophilaceae</taxon>
        <taxon>Geodermatophilus</taxon>
    </lineage>
</organism>
<reference evidence="2 3" key="1">
    <citation type="submission" date="2016-11" db="EMBL/GenBank/DDBJ databases">
        <authorList>
            <person name="Jaros S."/>
            <person name="Januszkiewicz K."/>
            <person name="Wedrychowicz H."/>
        </authorList>
    </citation>
    <scope>NUCLEOTIDE SEQUENCE [LARGE SCALE GENOMIC DNA]</scope>
    <source>
        <strain evidence="2 3">DSM 45408</strain>
    </source>
</reference>
<name>A0A1M5I4Z3_9ACTN</name>
<dbReference type="OrthoDB" id="8684708at2"/>
<keyword evidence="3" id="KW-1185">Reference proteome</keyword>
<accession>A0A1M5I4Z3</accession>
<evidence type="ECO:0000313" key="2">
    <source>
        <dbReference type="EMBL" id="SHG23237.1"/>
    </source>
</evidence>
<protein>
    <submittedName>
        <fullName evidence="2">SnoaL-like domain-containing protein</fullName>
    </submittedName>
</protein>
<feature type="domain" description="SnoaL-like" evidence="1">
    <location>
        <begin position="16"/>
        <end position="97"/>
    </location>
</feature>
<evidence type="ECO:0000259" key="1">
    <source>
        <dbReference type="Pfam" id="PF12680"/>
    </source>
</evidence>
<dbReference type="RefSeq" id="WP_073419925.1">
    <property type="nucleotide sequence ID" value="NZ_FQVX01000002.1"/>
</dbReference>
<dbReference type="SUPFAM" id="SSF54427">
    <property type="entry name" value="NTF2-like"/>
    <property type="match status" value="1"/>
</dbReference>
<dbReference type="Pfam" id="PF12680">
    <property type="entry name" value="SnoaL_2"/>
    <property type="match status" value="1"/>
</dbReference>
<sequence length="117" mass="12705">MSAPTVIDPAELPAPVRGYLAAHTARDVETAVRAFTPNAVVTDEGHTHRGTEEVRRWLTEAGTAFTFTTELVGARRVDATRWIAVQRLEGDFPGGVAELQYRFTMAGDLVAELVIAP</sequence>
<proteinExistence type="predicted"/>
<dbReference type="Gene3D" id="3.10.450.50">
    <property type="match status" value="1"/>
</dbReference>
<evidence type="ECO:0000313" key="3">
    <source>
        <dbReference type="Proteomes" id="UP000184471"/>
    </source>
</evidence>
<dbReference type="Proteomes" id="UP000184471">
    <property type="component" value="Unassembled WGS sequence"/>
</dbReference>
<dbReference type="InterPro" id="IPR037401">
    <property type="entry name" value="SnoaL-like"/>
</dbReference>
<dbReference type="AlphaFoldDB" id="A0A1M5I4Z3"/>
<dbReference type="EMBL" id="FQVX01000002">
    <property type="protein sequence ID" value="SHG23237.1"/>
    <property type="molecule type" value="Genomic_DNA"/>
</dbReference>
<gene>
    <name evidence="2" type="ORF">SAMN05444351_1894</name>
</gene>